<dbReference type="InterPro" id="IPR035681">
    <property type="entry name" value="ComA-like_MBL"/>
</dbReference>
<keyword evidence="3 6" id="KW-0812">Transmembrane</keyword>
<dbReference type="Proteomes" id="UP000664800">
    <property type="component" value="Unassembled WGS sequence"/>
</dbReference>
<evidence type="ECO:0000313" key="9">
    <source>
        <dbReference type="Proteomes" id="UP000664800"/>
    </source>
</evidence>
<dbReference type="Pfam" id="PF13567">
    <property type="entry name" value="DUF4131"/>
    <property type="match status" value="1"/>
</dbReference>
<name>A0A8I1MZT3_THIA3</name>
<dbReference type="AlphaFoldDB" id="A0A8I1MZT3"/>
<feature type="transmembrane region" description="Helical" evidence="6">
    <location>
        <begin position="88"/>
        <end position="108"/>
    </location>
</feature>
<feature type="transmembrane region" description="Helical" evidence="6">
    <location>
        <begin position="476"/>
        <end position="496"/>
    </location>
</feature>
<dbReference type="Pfam" id="PF03772">
    <property type="entry name" value="Competence"/>
    <property type="match status" value="1"/>
</dbReference>
<keyword evidence="5 6" id="KW-0472">Membrane</keyword>
<dbReference type="InterPro" id="IPR036866">
    <property type="entry name" value="RibonucZ/Hydroxyglut_hydro"/>
</dbReference>
<feature type="domain" description="Metallo-beta-lactamase" evidence="7">
    <location>
        <begin position="617"/>
        <end position="808"/>
    </location>
</feature>
<evidence type="ECO:0000259" key="7">
    <source>
        <dbReference type="SMART" id="SM00849"/>
    </source>
</evidence>
<keyword evidence="4 6" id="KW-1133">Transmembrane helix</keyword>
<dbReference type="InterPro" id="IPR004797">
    <property type="entry name" value="Competence_ComEC/Rec2"/>
</dbReference>
<dbReference type="PANTHER" id="PTHR30619:SF1">
    <property type="entry name" value="RECOMBINATION PROTEIN 2"/>
    <property type="match status" value="1"/>
</dbReference>
<evidence type="ECO:0000256" key="4">
    <source>
        <dbReference type="ARBA" id="ARBA00022989"/>
    </source>
</evidence>
<dbReference type="InterPro" id="IPR025405">
    <property type="entry name" value="DUF4131"/>
</dbReference>
<dbReference type="CDD" id="cd07731">
    <property type="entry name" value="ComA-like_MBL-fold"/>
    <property type="match status" value="1"/>
</dbReference>
<evidence type="ECO:0000313" key="8">
    <source>
        <dbReference type="EMBL" id="MBN8745324.1"/>
    </source>
</evidence>
<evidence type="ECO:0000256" key="6">
    <source>
        <dbReference type="SAM" id="Phobius"/>
    </source>
</evidence>
<dbReference type="GO" id="GO:0005886">
    <property type="term" value="C:plasma membrane"/>
    <property type="evidence" value="ECO:0007669"/>
    <property type="project" value="UniProtKB-SubCell"/>
</dbReference>
<dbReference type="NCBIfam" id="TIGR00361">
    <property type="entry name" value="ComEC_Rec2"/>
    <property type="match status" value="1"/>
</dbReference>
<evidence type="ECO:0000256" key="3">
    <source>
        <dbReference type="ARBA" id="ARBA00022692"/>
    </source>
</evidence>
<sequence>MMRPDALARERRDARHQPPACGLKEPDLPTFALAVLLGCALQTAQAALWPQPIYGVMAAAGIGLTAALLLWQGRYGGWANKKQKRQRIALELLVASGGFALAFGLTGWRATALLADRLDPALESQVIQVRGVVTGLPVLYPDATRFVLTITPTAPAEVPSKVSLSWYARRSGSGPAEALPRVHPGQEWQFSVRLKRPHGLANPGGNDTELTLFREGIGATGTVSRMGAPPQLLGLRRAPADWIAQLRDHLRQRMMTALQGQNAPHPLPTSPTAWGRSDHSVPAADTVIALALGDQSAISAQDWATYRITGVAHLMSISGLHITLLAWLALGLVGGLWRQSARLRHPWTLTVPAPTVAAWGALLIATAYAFIAGWGVPAQRTLLMLAVVLLLRQRGLRADWRDVMALALTAVLLWDPWAVRQAGFWLSFVAVGMLFVAGNRRHPETAALACGPGEAAPAGRLQRGAQALRRAAHSQWVATIALLPLTLLFFQQIAVLSPLANALAIPVVTLVVAPLAVGGLLLPAPLDGWAWRLGAWVQQGLDAVLHQMADWPLAQWHAAAPDGLTLALAALGVLALALPWNWRLRAPGLLLLLPLASNPGTAPETGAMEVWFADVGQGMAVVVRTARHTLLYDTGPRQAPGVDAGGRVLLPLLHSLGVRHLDRVVVSHDDSDHAGGAATLARAHPEADLLTSAPPDAAARYGLQQRQPCTAGQHWRWDGVDFRIVSPPPGDAPSSDNARSCVLHVAARGASVLLTGDVDQPQERALQRADLLPYADVLLAPHHGSKTSSSEALLDTVMPRAAVVQAGYRNSHGHPHPAVLARYAERGIAVWRTDLQGALLWRDTAPDTFIAWRDAKPHYWSANVKPAEVSR</sequence>
<organism evidence="8 9">
    <name type="scientific">Thiomonas arsenitoxydans (strain DSM 22701 / CIP 110005 / 3As)</name>
    <dbReference type="NCBI Taxonomy" id="426114"/>
    <lineage>
        <taxon>Bacteria</taxon>
        <taxon>Pseudomonadati</taxon>
        <taxon>Pseudomonadota</taxon>
        <taxon>Betaproteobacteria</taxon>
        <taxon>Burkholderiales</taxon>
        <taxon>Thiomonas</taxon>
    </lineage>
</organism>
<dbReference type="Pfam" id="PF00753">
    <property type="entry name" value="Lactamase_B"/>
    <property type="match status" value="1"/>
</dbReference>
<accession>A0A8I1MZT3</accession>
<feature type="transmembrane region" description="Helical" evidence="6">
    <location>
        <begin position="423"/>
        <end position="439"/>
    </location>
</feature>
<dbReference type="Gene3D" id="3.60.15.10">
    <property type="entry name" value="Ribonuclease Z/Hydroxyacylglutathione hydrolase-like"/>
    <property type="match status" value="1"/>
</dbReference>
<dbReference type="InterPro" id="IPR001279">
    <property type="entry name" value="Metallo-B-lactamas"/>
</dbReference>
<dbReference type="SUPFAM" id="SSF56281">
    <property type="entry name" value="Metallo-hydrolase/oxidoreductase"/>
    <property type="match status" value="1"/>
</dbReference>
<feature type="transmembrane region" description="Helical" evidence="6">
    <location>
        <begin position="563"/>
        <end position="582"/>
    </location>
</feature>
<evidence type="ECO:0000256" key="5">
    <source>
        <dbReference type="ARBA" id="ARBA00023136"/>
    </source>
</evidence>
<dbReference type="EMBL" id="JAFKMR010000028">
    <property type="protein sequence ID" value="MBN8745324.1"/>
    <property type="molecule type" value="Genomic_DNA"/>
</dbReference>
<comment type="caution">
    <text evidence="8">The sequence shown here is derived from an EMBL/GenBank/DDBJ whole genome shotgun (WGS) entry which is preliminary data.</text>
</comment>
<keyword evidence="2" id="KW-1003">Cell membrane</keyword>
<protein>
    <submittedName>
        <fullName evidence="8">DNA internalization-related competence protein ComEC/Rec2</fullName>
    </submittedName>
</protein>
<feature type="transmembrane region" description="Helical" evidence="6">
    <location>
        <begin position="56"/>
        <end position="76"/>
    </location>
</feature>
<dbReference type="InterPro" id="IPR052159">
    <property type="entry name" value="Competence_DNA_uptake"/>
</dbReference>
<comment type="subcellular location">
    <subcellularLocation>
        <location evidence="1">Cell membrane</location>
        <topology evidence="1">Multi-pass membrane protein</topology>
    </subcellularLocation>
</comment>
<feature type="transmembrane region" description="Helical" evidence="6">
    <location>
        <begin position="502"/>
        <end position="522"/>
    </location>
</feature>
<dbReference type="InterPro" id="IPR004477">
    <property type="entry name" value="ComEC_N"/>
</dbReference>
<feature type="transmembrane region" description="Helical" evidence="6">
    <location>
        <begin position="349"/>
        <end position="371"/>
    </location>
</feature>
<evidence type="ECO:0000256" key="1">
    <source>
        <dbReference type="ARBA" id="ARBA00004651"/>
    </source>
</evidence>
<gene>
    <name evidence="8" type="ORF">J0I24_13620</name>
</gene>
<dbReference type="NCBIfam" id="TIGR00360">
    <property type="entry name" value="ComEC_N-term"/>
    <property type="match status" value="1"/>
</dbReference>
<evidence type="ECO:0000256" key="2">
    <source>
        <dbReference type="ARBA" id="ARBA00022475"/>
    </source>
</evidence>
<proteinExistence type="predicted"/>
<dbReference type="PANTHER" id="PTHR30619">
    <property type="entry name" value="DNA INTERNALIZATION/COMPETENCE PROTEIN COMEC/REC2"/>
    <property type="match status" value="1"/>
</dbReference>
<dbReference type="GO" id="GO:0030420">
    <property type="term" value="P:establishment of competence for transformation"/>
    <property type="evidence" value="ECO:0007669"/>
    <property type="project" value="InterPro"/>
</dbReference>
<dbReference type="SMART" id="SM00849">
    <property type="entry name" value="Lactamase_B"/>
    <property type="match status" value="1"/>
</dbReference>
<feature type="transmembrane region" description="Helical" evidence="6">
    <location>
        <begin position="314"/>
        <end position="337"/>
    </location>
</feature>
<reference evidence="8" key="1">
    <citation type="submission" date="2021-02" db="EMBL/GenBank/DDBJ databases">
        <title>Thiocyanate and organic carbon inputs drive convergent selection for specific autotrophic Afipia and Thiobacillus strains within complex microbiomes.</title>
        <authorList>
            <person name="Huddy R.J."/>
            <person name="Sachdeva R."/>
            <person name="Kadzinga F."/>
            <person name="Kantor R.S."/>
            <person name="Harrison S.T.L."/>
            <person name="Banfield J.F."/>
        </authorList>
    </citation>
    <scope>NUCLEOTIDE SEQUENCE</scope>
    <source>
        <strain evidence="8">SCN18_13_7_16_R3_B_64_19</strain>
    </source>
</reference>